<gene>
    <name evidence="2" type="ORF">WMO43_04780</name>
</gene>
<evidence type="ECO:0000313" key="2">
    <source>
        <dbReference type="EMBL" id="MEQ2557192.1"/>
    </source>
</evidence>
<keyword evidence="3" id="KW-1185">Reference proteome</keyword>
<keyword evidence="1" id="KW-0472">Membrane</keyword>
<reference evidence="2 3" key="1">
    <citation type="submission" date="2024-03" db="EMBL/GenBank/DDBJ databases">
        <title>Human intestinal bacterial collection.</title>
        <authorList>
            <person name="Pauvert C."/>
            <person name="Hitch T.C.A."/>
            <person name="Clavel T."/>
        </authorList>
    </citation>
    <scope>NUCLEOTIDE SEQUENCE [LARGE SCALE GENOMIC DNA]</scope>
    <source>
        <strain evidence="2 3">CLA-AA-H185</strain>
    </source>
</reference>
<protein>
    <recommendedName>
        <fullName evidence="4">DUF4845 domain-containing protein</fullName>
    </recommendedName>
</protein>
<comment type="caution">
    <text evidence="2">The sequence shown here is derived from an EMBL/GenBank/DDBJ whole genome shotgun (WGS) entry which is preliminary data.</text>
</comment>
<feature type="transmembrane region" description="Helical" evidence="1">
    <location>
        <begin position="6"/>
        <end position="27"/>
    </location>
</feature>
<proteinExistence type="predicted"/>
<dbReference type="Proteomes" id="UP001454489">
    <property type="component" value="Unassembled WGS sequence"/>
</dbReference>
<name>A0ABV1HCY1_9FIRM</name>
<evidence type="ECO:0008006" key="4">
    <source>
        <dbReference type="Google" id="ProtNLM"/>
    </source>
</evidence>
<evidence type="ECO:0000313" key="3">
    <source>
        <dbReference type="Proteomes" id="UP001454489"/>
    </source>
</evidence>
<evidence type="ECO:0000256" key="1">
    <source>
        <dbReference type="SAM" id="Phobius"/>
    </source>
</evidence>
<organism evidence="2 3">
    <name type="scientific">Maccoyibacter intestinihominis</name>
    <dbReference type="NCBI Taxonomy" id="3133499"/>
    <lineage>
        <taxon>Bacteria</taxon>
        <taxon>Bacillati</taxon>
        <taxon>Bacillota</taxon>
        <taxon>Clostridia</taxon>
        <taxon>Lachnospirales</taxon>
        <taxon>Lachnospiraceae</taxon>
        <taxon>Maccoyibacter</taxon>
    </lineage>
</organism>
<keyword evidence="1" id="KW-1133">Transmembrane helix</keyword>
<sequence length="109" mass="12133">MDTVIKGFLGVFIFAMIVYLSAGLISAEMDTHAARSYMDSAKKEIAESNMSPTVITAVQEQAARNGYQMQITTYGDVLETDGVELKMTYHYKIPILGVDQTHMERGYVN</sequence>
<keyword evidence="1" id="KW-0812">Transmembrane</keyword>
<dbReference type="EMBL" id="JBBMEX010000004">
    <property type="protein sequence ID" value="MEQ2557192.1"/>
    <property type="molecule type" value="Genomic_DNA"/>
</dbReference>
<dbReference type="RefSeq" id="WP_177962829.1">
    <property type="nucleotide sequence ID" value="NZ_JBBMEX010000004.1"/>
</dbReference>
<accession>A0ABV1HCY1</accession>